<dbReference type="EMBL" id="JAUEPS010000076">
    <property type="protein sequence ID" value="KAK0440453.1"/>
    <property type="molecule type" value="Genomic_DNA"/>
</dbReference>
<evidence type="ECO:0000313" key="3">
    <source>
        <dbReference type="Proteomes" id="UP001175211"/>
    </source>
</evidence>
<sequence length="343" mass="36658">MLVQFIMDQSDPQEFHFERRNSSQQFSQGDLIPFTPPDNITTEGTVAVNFPSPGEYTIDMIADNSRPITESLSIFASNPESGIGPSLTTTSVSSSSDVVSTQSYSISLESTLPSSTSSSSSGESMAQSTSQINESSLIAGRPSTTATTPASTSNNSYLHKPRNTSTIIGAVIGPILFLLLLSPFPQDPEHGVMHKLRGRDVPVPASVQVESGPEVPILSSINSGMAELGIEDEESMDHVPGKGRRRVSISVSPRDHSPAPSLSGGLAEPDSHQIPNEEPILHPSTSALRPHAMNDETAGEILRLQGQIQQLIMGSVSVWAPDSDRDPPPAYVSEVSEDELREM</sequence>
<feature type="compositionally biased region" description="Low complexity" evidence="1">
    <location>
        <begin position="109"/>
        <end position="130"/>
    </location>
</feature>
<keyword evidence="3" id="KW-1185">Reference proteome</keyword>
<evidence type="ECO:0000256" key="1">
    <source>
        <dbReference type="SAM" id="MobiDB-lite"/>
    </source>
</evidence>
<feature type="compositionally biased region" description="Low complexity" evidence="1">
    <location>
        <begin position="142"/>
        <end position="156"/>
    </location>
</feature>
<reference evidence="2" key="1">
    <citation type="submission" date="2023-06" db="EMBL/GenBank/DDBJ databases">
        <authorList>
            <consortium name="Lawrence Berkeley National Laboratory"/>
            <person name="Ahrendt S."/>
            <person name="Sahu N."/>
            <person name="Indic B."/>
            <person name="Wong-Bajracharya J."/>
            <person name="Merenyi Z."/>
            <person name="Ke H.-M."/>
            <person name="Monk M."/>
            <person name="Kocsube S."/>
            <person name="Drula E."/>
            <person name="Lipzen A."/>
            <person name="Balint B."/>
            <person name="Henrissat B."/>
            <person name="Andreopoulos B."/>
            <person name="Martin F.M."/>
            <person name="Harder C.B."/>
            <person name="Rigling D."/>
            <person name="Ford K.L."/>
            <person name="Foster G.D."/>
            <person name="Pangilinan J."/>
            <person name="Papanicolaou A."/>
            <person name="Barry K."/>
            <person name="LaButti K."/>
            <person name="Viragh M."/>
            <person name="Koriabine M."/>
            <person name="Yan M."/>
            <person name="Riley R."/>
            <person name="Champramary S."/>
            <person name="Plett K.L."/>
            <person name="Tsai I.J."/>
            <person name="Slot J."/>
            <person name="Sipos G."/>
            <person name="Plett J."/>
            <person name="Nagy L.G."/>
            <person name="Grigoriev I.V."/>
        </authorList>
    </citation>
    <scope>NUCLEOTIDE SEQUENCE</scope>
    <source>
        <strain evidence="2">CCBAS 213</strain>
    </source>
</reference>
<name>A0AA39JD68_ARMTA</name>
<dbReference type="GeneID" id="85363964"/>
<dbReference type="RefSeq" id="XP_060323614.1">
    <property type="nucleotide sequence ID" value="XM_060480416.1"/>
</dbReference>
<dbReference type="AlphaFoldDB" id="A0AA39JD68"/>
<protein>
    <submittedName>
        <fullName evidence="2">Uncharacterized protein</fullName>
    </submittedName>
</protein>
<organism evidence="2 3">
    <name type="scientific">Armillaria tabescens</name>
    <name type="common">Ringless honey mushroom</name>
    <name type="synonym">Agaricus tabescens</name>
    <dbReference type="NCBI Taxonomy" id="1929756"/>
    <lineage>
        <taxon>Eukaryota</taxon>
        <taxon>Fungi</taxon>
        <taxon>Dikarya</taxon>
        <taxon>Basidiomycota</taxon>
        <taxon>Agaricomycotina</taxon>
        <taxon>Agaricomycetes</taxon>
        <taxon>Agaricomycetidae</taxon>
        <taxon>Agaricales</taxon>
        <taxon>Marasmiineae</taxon>
        <taxon>Physalacriaceae</taxon>
        <taxon>Desarmillaria</taxon>
    </lineage>
</organism>
<proteinExistence type="predicted"/>
<evidence type="ECO:0000313" key="2">
    <source>
        <dbReference type="EMBL" id="KAK0440453.1"/>
    </source>
</evidence>
<feature type="region of interest" description="Disordered" evidence="1">
    <location>
        <begin position="318"/>
        <end position="343"/>
    </location>
</feature>
<gene>
    <name evidence="2" type="ORF">EV420DRAFT_1752685</name>
</gene>
<feature type="region of interest" description="Disordered" evidence="1">
    <location>
        <begin position="232"/>
        <end position="287"/>
    </location>
</feature>
<feature type="region of interest" description="Disordered" evidence="1">
    <location>
        <begin position="109"/>
        <end position="160"/>
    </location>
</feature>
<dbReference type="Proteomes" id="UP001175211">
    <property type="component" value="Unassembled WGS sequence"/>
</dbReference>
<accession>A0AA39JD68</accession>
<comment type="caution">
    <text evidence="2">The sequence shown here is derived from an EMBL/GenBank/DDBJ whole genome shotgun (WGS) entry which is preliminary data.</text>
</comment>